<reference evidence="3" key="1">
    <citation type="journal article" date="2015" name="PLoS Genet.">
        <title>The dynamic genome and transcriptome of the human fungal pathogen Blastomyces and close relative Emmonsia.</title>
        <authorList>
            <person name="Munoz J.F."/>
            <person name="Gauthier G.M."/>
            <person name="Desjardins C.A."/>
            <person name="Gallo J.E."/>
            <person name="Holder J."/>
            <person name="Sullivan T.D."/>
            <person name="Marty A.J."/>
            <person name="Carmen J.C."/>
            <person name="Chen Z."/>
            <person name="Ding L."/>
            <person name="Gujja S."/>
            <person name="Magrini V."/>
            <person name="Misas E."/>
            <person name="Mitreva M."/>
            <person name="Priest M."/>
            <person name="Saif S."/>
            <person name="Whiston E.A."/>
            <person name="Young S."/>
            <person name="Zeng Q."/>
            <person name="Goldman W.E."/>
            <person name="Mardis E.R."/>
            <person name="Taylor J.W."/>
            <person name="McEwen J.G."/>
            <person name="Clay O.K."/>
            <person name="Klein B.S."/>
            <person name="Cuomo C.A."/>
        </authorList>
    </citation>
    <scope>NUCLEOTIDE SEQUENCE [LARGE SCALE GENOMIC DNA]</scope>
    <source>
        <strain evidence="3">UAMH 139</strain>
    </source>
</reference>
<dbReference type="OrthoDB" id="4185620at2759"/>
<dbReference type="InterPro" id="IPR021054">
    <property type="entry name" value="Cell_wall_mannoprotein_1"/>
</dbReference>
<protein>
    <recommendedName>
        <fullName evidence="4">Antigenic cell wall galactomannoprotein</fullName>
    </recommendedName>
</protein>
<comment type="caution">
    <text evidence="2">The sequence shown here is derived from an EMBL/GenBank/DDBJ whole genome shotgun (WGS) entry which is preliminary data.</text>
</comment>
<dbReference type="EMBL" id="LDEV01001183">
    <property type="protein sequence ID" value="KLJ12077.1"/>
    <property type="molecule type" value="Genomic_DNA"/>
</dbReference>
<proteinExistence type="predicted"/>
<accession>A0A0H1BM03</accession>
<name>A0A0H1BM03_9EURO</name>
<evidence type="ECO:0008006" key="4">
    <source>
        <dbReference type="Google" id="ProtNLM"/>
    </source>
</evidence>
<feature type="signal peptide" evidence="1">
    <location>
        <begin position="1"/>
        <end position="22"/>
    </location>
</feature>
<sequence>MKVSTFVKYAFAFSAIVAIASAFPTVSKSDGYDVIEVVNTITDKVVKLQGTVDGFTGGIVRAVKIYVRSGTLSKTIRGAVDTTQACGNFTNDESAKVAMAFLNLHPEVTTMMDVLIDKKEVFKKGVMLGLIPLTTIVRERLTTQQRLTLQLVNGVAQRLAVDFANIAPALNETITRDFARALEAFA</sequence>
<evidence type="ECO:0000313" key="2">
    <source>
        <dbReference type="EMBL" id="KLJ12077.1"/>
    </source>
</evidence>
<dbReference type="Gene3D" id="1.20.1280.140">
    <property type="match status" value="1"/>
</dbReference>
<feature type="chain" id="PRO_5005199423" description="Antigenic cell wall galactomannoprotein" evidence="1">
    <location>
        <begin position="23"/>
        <end position="186"/>
    </location>
</feature>
<organism evidence="2 3">
    <name type="scientific">Blastomyces silverae</name>
    <dbReference type="NCBI Taxonomy" id="2060906"/>
    <lineage>
        <taxon>Eukaryota</taxon>
        <taxon>Fungi</taxon>
        <taxon>Dikarya</taxon>
        <taxon>Ascomycota</taxon>
        <taxon>Pezizomycotina</taxon>
        <taxon>Eurotiomycetes</taxon>
        <taxon>Eurotiomycetidae</taxon>
        <taxon>Onygenales</taxon>
        <taxon>Ajellomycetaceae</taxon>
        <taxon>Blastomyces</taxon>
    </lineage>
</organism>
<keyword evidence="3" id="KW-1185">Reference proteome</keyword>
<dbReference type="PANTHER" id="PTHR38123">
    <property type="entry name" value="CELL WALL SERINE-THREONINE-RICH GALACTOMANNOPROTEIN MP1 (AFU_ORTHOLOGUE AFUA_4G03240)"/>
    <property type="match status" value="1"/>
</dbReference>
<dbReference type="Pfam" id="PF12296">
    <property type="entry name" value="HsbA"/>
    <property type="match status" value="1"/>
</dbReference>
<evidence type="ECO:0000313" key="3">
    <source>
        <dbReference type="Proteomes" id="UP000053573"/>
    </source>
</evidence>
<keyword evidence="1" id="KW-0732">Signal</keyword>
<dbReference type="AlphaFoldDB" id="A0A0H1BM03"/>
<dbReference type="Proteomes" id="UP000053573">
    <property type="component" value="Unassembled WGS sequence"/>
</dbReference>
<gene>
    <name evidence="2" type="ORF">EMPG_12803</name>
</gene>
<evidence type="ECO:0000256" key="1">
    <source>
        <dbReference type="SAM" id="SignalP"/>
    </source>
</evidence>
<dbReference type="STRING" id="2060906.A0A0H1BM03"/>
<dbReference type="GO" id="GO:0005576">
    <property type="term" value="C:extracellular region"/>
    <property type="evidence" value="ECO:0007669"/>
    <property type="project" value="TreeGrafter"/>
</dbReference>
<dbReference type="PANTHER" id="PTHR38123:SF4">
    <property type="entry name" value="CELL WALL GALACTOMANNOPROTEIN, PUTATIVE (AFU_ORTHOLOGUE AFUA_4G00870)-RELATED"/>
    <property type="match status" value="1"/>
</dbReference>